<evidence type="ECO:0000256" key="1">
    <source>
        <dbReference type="ARBA" id="ARBA00023015"/>
    </source>
</evidence>
<keyword evidence="3" id="KW-0804">Transcription</keyword>
<proteinExistence type="predicted"/>
<dbReference type="InterPro" id="IPR000843">
    <property type="entry name" value="HTH_LacI"/>
</dbReference>
<dbReference type="SMART" id="SM00354">
    <property type="entry name" value="HTH_LACI"/>
    <property type="match status" value="1"/>
</dbReference>
<dbReference type="SUPFAM" id="SSF47413">
    <property type="entry name" value="lambda repressor-like DNA-binding domains"/>
    <property type="match status" value="1"/>
</dbReference>
<dbReference type="CDD" id="cd06267">
    <property type="entry name" value="PBP1_LacI_sugar_binding-like"/>
    <property type="match status" value="1"/>
</dbReference>
<evidence type="ECO:0000256" key="3">
    <source>
        <dbReference type="ARBA" id="ARBA00023163"/>
    </source>
</evidence>
<dbReference type="InterPro" id="IPR010982">
    <property type="entry name" value="Lambda_DNA-bd_dom_sf"/>
</dbReference>
<dbReference type="SUPFAM" id="SSF53822">
    <property type="entry name" value="Periplasmic binding protein-like I"/>
    <property type="match status" value="1"/>
</dbReference>
<reference evidence="5 6" key="1">
    <citation type="submission" date="2019-12" db="EMBL/GenBank/DDBJ databases">
        <title>Paenibacillus sp. nov. sp. isolated from soil.</title>
        <authorList>
            <person name="Kim J."/>
            <person name="Jeong S.E."/>
            <person name="Jung H.S."/>
            <person name="Jeon C.O."/>
        </authorList>
    </citation>
    <scope>NUCLEOTIDE SEQUENCE [LARGE SCALE GENOMIC DNA]</scope>
    <source>
        <strain evidence="5 6">5J-6</strain>
    </source>
</reference>
<dbReference type="InterPro" id="IPR028082">
    <property type="entry name" value="Peripla_BP_I"/>
</dbReference>
<dbReference type="EMBL" id="WTUZ01000022">
    <property type="protein sequence ID" value="MZQ85507.1"/>
    <property type="molecule type" value="Genomic_DNA"/>
</dbReference>
<name>A0A6L8V5E8_9BACL</name>
<dbReference type="Pfam" id="PF13377">
    <property type="entry name" value="Peripla_BP_3"/>
    <property type="match status" value="1"/>
</dbReference>
<dbReference type="PROSITE" id="PS00356">
    <property type="entry name" value="HTH_LACI_1"/>
    <property type="match status" value="1"/>
</dbReference>
<keyword evidence="1" id="KW-0805">Transcription regulation</keyword>
<sequence length="346" mass="38293">MGVTIMDIAEEAGVSKSTVSLVINGSNLVKLETRYKVLQAIHKLGYVPNMVARALTTSKKGTFGLIFVTSGEENLSYGFESIPETLLFDVSYGINEGLKNTDYTLLTERFSMRDKLPNIVKNKRVDGVFIIGGLFDSQFIESLRKENIYVVIIGRTYEGVDSVSVNAYQVGYLAAKHLLEKGHNTIVFVNGPQDNVNSIEKLAGFTAAFNEDGHPEEKKMHVIHGAYTGRGGYEAMSELWEQGIRPDAVFGGSDGITMGIIRYLYKQGVRIPDDISVMGYEESIITAHSPLALTIIDGHKRQLGEAACLAMLNRMHNKNAQEVSLKLDPTLIERNSVKELTIHRQM</sequence>
<keyword evidence="6" id="KW-1185">Reference proteome</keyword>
<gene>
    <name evidence="5" type="ORF">GQF01_25645</name>
</gene>
<dbReference type="GO" id="GO:0000976">
    <property type="term" value="F:transcription cis-regulatory region binding"/>
    <property type="evidence" value="ECO:0007669"/>
    <property type="project" value="TreeGrafter"/>
</dbReference>
<dbReference type="CDD" id="cd01392">
    <property type="entry name" value="HTH_LacI"/>
    <property type="match status" value="1"/>
</dbReference>
<feature type="domain" description="HTH lacI-type" evidence="4">
    <location>
        <begin position="3"/>
        <end position="57"/>
    </location>
</feature>
<comment type="caution">
    <text evidence="5">The sequence shown here is derived from an EMBL/GenBank/DDBJ whole genome shotgun (WGS) entry which is preliminary data.</text>
</comment>
<dbReference type="AlphaFoldDB" id="A0A6L8V5E8"/>
<evidence type="ECO:0000313" key="6">
    <source>
        <dbReference type="Proteomes" id="UP000481087"/>
    </source>
</evidence>
<dbReference type="InterPro" id="IPR046335">
    <property type="entry name" value="LacI/GalR-like_sensor"/>
</dbReference>
<dbReference type="PANTHER" id="PTHR30146">
    <property type="entry name" value="LACI-RELATED TRANSCRIPTIONAL REPRESSOR"/>
    <property type="match status" value="1"/>
</dbReference>
<dbReference type="PROSITE" id="PS50932">
    <property type="entry name" value="HTH_LACI_2"/>
    <property type="match status" value="1"/>
</dbReference>
<dbReference type="Pfam" id="PF00356">
    <property type="entry name" value="LacI"/>
    <property type="match status" value="1"/>
</dbReference>
<dbReference type="Gene3D" id="3.40.50.2300">
    <property type="match status" value="2"/>
</dbReference>
<dbReference type="PANTHER" id="PTHR30146:SF109">
    <property type="entry name" value="HTH-TYPE TRANSCRIPTIONAL REGULATOR GALS"/>
    <property type="match status" value="1"/>
</dbReference>
<organism evidence="5 6">
    <name type="scientific">Paenibacillus silvestris</name>
    <dbReference type="NCBI Taxonomy" id="2606219"/>
    <lineage>
        <taxon>Bacteria</taxon>
        <taxon>Bacillati</taxon>
        <taxon>Bacillota</taxon>
        <taxon>Bacilli</taxon>
        <taxon>Bacillales</taxon>
        <taxon>Paenibacillaceae</taxon>
        <taxon>Paenibacillus</taxon>
    </lineage>
</organism>
<evidence type="ECO:0000259" key="4">
    <source>
        <dbReference type="PROSITE" id="PS50932"/>
    </source>
</evidence>
<evidence type="ECO:0000256" key="2">
    <source>
        <dbReference type="ARBA" id="ARBA00023125"/>
    </source>
</evidence>
<evidence type="ECO:0000313" key="5">
    <source>
        <dbReference type="EMBL" id="MZQ85507.1"/>
    </source>
</evidence>
<accession>A0A6L8V5E8</accession>
<dbReference type="GO" id="GO:0003700">
    <property type="term" value="F:DNA-binding transcription factor activity"/>
    <property type="evidence" value="ECO:0007669"/>
    <property type="project" value="TreeGrafter"/>
</dbReference>
<dbReference type="PRINTS" id="PR00036">
    <property type="entry name" value="HTHLACI"/>
</dbReference>
<dbReference type="Gene3D" id="1.10.260.40">
    <property type="entry name" value="lambda repressor-like DNA-binding domains"/>
    <property type="match status" value="1"/>
</dbReference>
<protein>
    <submittedName>
        <fullName evidence="5">LacI family DNA-binding transcriptional regulator</fullName>
    </submittedName>
</protein>
<dbReference type="RefSeq" id="WP_161409743.1">
    <property type="nucleotide sequence ID" value="NZ_WTUZ01000022.1"/>
</dbReference>
<keyword evidence="2 5" id="KW-0238">DNA-binding</keyword>
<dbReference type="Proteomes" id="UP000481087">
    <property type="component" value="Unassembled WGS sequence"/>
</dbReference>